<dbReference type="NCBIfam" id="TIGR00022">
    <property type="entry name" value="YhcH/YjgK/YiaL family protein"/>
    <property type="match status" value="1"/>
</dbReference>
<proteinExistence type="predicted"/>
<evidence type="ECO:0000313" key="1">
    <source>
        <dbReference type="EMBL" id="KAE9631194.1"/>
    </source>
</evidence>
<name>A0A7C8HH05_9FIRM</name>
<protein>
    <submittedName>
        <fullName evidence="1">DUF386 family protein</fullName>
    </submittedName>
</protein>
<sequence>MIYSKMKYIETYRGIHPNLDKAIDFLLETDLKTLSLGRNEVDGDKVFINRFNYQTIPIEEGAFEAHEKYLDIHLLISGKERIAISDMSCMTIKSKDTIKDGIDCEGPIDQLIFMEPGDVLIAFPHDAHMVKLESSGICEVEKVVVKVLWK</sequence>
<dbReference type="InterPro" id="IPR004375">
    <property type="entry name" value="NanQ/TabA/YiaL"/>
</dbReference>
<dbReference type="SUPFAM" id="SSF51197">
    <property type="entry name" value="Clavaminate synthase-like"/>
    <property type="match status" value="1"/>
</dbReference>
<dbReference type="Gene3D" id="2.60.120.370">
    <property type="entry name" value="YhcH/YjgK/YiaL"/>
    <property type="match status" value="1"/>
</dbReference>
<dbReference type="Proteomes" id="UP000483018">
    <property type="component" value="Unassembled WGS sequence"/>
</dbReference>
<dbReference type="RefSeq" id="WP_158741345.1">
    <property type="nucleotide sequence ID" value="NZ_JAFBEP010000013.1"/>
</dbReference>
<accession>A0A7C8HH05</accession>
<dbReference type="EMBL" id="WSLF01000013">
    <property type="protein sequence ID" value="KAE9631194.1"/>
    <property type="molecule type" value="Genomic_DNA"/>
</dbReference>
<dbReference type="AlphaFoldDB" id="A0A7C8HH05"/>
<keyword evidence="2" id="KW-1185">Reference proteome</keyword>
<gene>
    <name evidence="1" type="ORF">GND95_11720</name>
</gene>
<dbReference type="PANTHER" id="PTHR34986">
    <property type="entry name" value="EVOLVED BETA-GALACTOSIDASE SUBUNIT BETA"/>
    <property type="match status" value="1"/>
</dbReference>
<dbReference type="OrthoDB" id="9792756at2"/>
<organism evidence="1 2">
    <name type="scientific">Defluviitalea raffinosedens</name>
    <dbReference type="NCBI Taxonomy" id="1450156"/>
    <lineage>
        <taxon>Bacteria</taxon>
        <taxon>Bacillati</taxon>
        <taxon>Bacillota</taxon>
        <taxon>Clostridia</taxon>
        <taxon>Lachnospirales</taxon>
        <taxon>Defluviitaleaceae</taxon>
        <taxon>Defluviitalea</taxon>
    </lineage>
</organism>
<reference evidence="1 2" key="1">
    <citation type="submission" date="2019-12" db="EMBL/GenBank/DDBJ databases">
        <title>Defluviitalea raffinosedens, isolated from a biogas fermenter, genome sequencing and characterization.</title>
        <authorList>
            <person name="Rettenmaier R."/>
            <person name="Schneider M."/>
            <person name="Neuhaus K."/>
            <person name="Liebl W."/>
            <person name="Zverlov V."/>
        </authorList>
    </citation>
    <scope>NUCLEOTIDE SEQUENCE [LARGE SCALE GENOMIC DNA]</scope>
    <source>
        <strain evidence="1 2">249c-K6</strain>
    </source>
</reference>
<dbReference type="GO" id="GO:0005829">
    <property type="term" value="C:cytosol"/>
    <property type="evidence" value="ECO:0007669"/>
    <property type="project" value="TreeGrafter"/>
</dbReference>
<evidence type="ECO:0000313" key="2">
    <source>
        <dbReference type="Proteomes" id="UP000483018"/>
    </source>
</evidence>
<dbReference type="Pfam" id="PF04074">
    <property type="entry name" value="DUF386"/>
    <property type="match status" value="1"/>
</dbReference>
<comment type="caution">
    <text evidence="1">The sequence shown here is derived from an EMBL/GenBank/DDBJ whole genome shotgun (WGS) entry which is preliminary data.</text>
</comment>
<dbReference type="PANTHER" id="PTHR34986:SF1">
    <property type="entry name" value="PROTEIN YIAL"/>
    <property type="match status" value="1"/>
</dbReference>
<dbReference type="InterPro" id="IPR037012">
    <property type="entry name" value="NanQ/TabA/YiaL_sf"/>
</dbReference>